<dbReference type="EMBL" id="CP045891">
    <property type="protein sequence ID" value="QQP57671.1"/>
    <property type="molecule type" value="Genomic_DNA"/>
</dbReference>
<sequence>MMPTVPVILAHILVGQVVPPGSPCRHAVDPAKRVESVFIHVSRGCTMHWGPHILSS</sequence>
<feature type="signal peptide" evidence="1">
    <location>
        <begin position="1"/>
        <end position="17"/>
    </location>
</feature>
<keyword evidence="3" id="KW-1185">Reference proteome</keyword>
<feature type="chain" id="PRO_5031137866" evidence="1">
    <location>
        <begin position="18"/>
        <end position="56"/>
    </location>
</feature>
<organism evidence="2 3">
    <name type="scientific">Caligus rogercresseyi</name>
    <name type="common">Sea louse</name>
    <dbReference type="NCBI Taxonomy" id="217165"/>
    <lineage>
        <taxon>Eukaryota</taxon>
        <taxon>Metazoa</taxon>
        <taxon>Ecdysozoa</taxon>
        <taxon>Arthropoda</taxon>
        <taxon>Crustacea</taxon>
        <taxon>Multicrustacea</taxon>
        <taxon>Hexanauplia</taxon>
        <taxon>Copepoda</taxon>
        <taxon>Siphonostomatoida</taxon>
        <taxon>Caligidae</taxon>
        <taxon>Caligus</taxon>
    </lineage>
</organism>
<reference evidence="3" key="1">
    <citation type="submission" date="2021-01" db="EMBL/GenBank/DDBJ databases">
        <title>Caligus Genome Assembly.</title>
        <authorList>
            <person name="Gallardo-Escarate C."/>
        </authorList>
    </citation>
    <scope>NUCLEOTIDE SEQUENCE [LARGE SCALE GENOMIC DNA]</scope>
</reference>
<gene>
    <name evidence="2" type="ORF">FKW44_002739</name>
</gene>
<evidence type="ECO:0000313" key="2">
    <source>
        <dbReference type="EMBL" id="QQP57671.1"/>
    </source>
</evidence>
<dbReference type="AlphaFoldDB" id="A0A7T8KKT1"/>
<keyword evidence="1" id="KW-0732">Signal</keyword>
<dbReference type="Proteomes" id="UP000595437">
    <property type="component" value="Chromosome 2"/>
</dbReference>
<evidence type="ECO:0000256" key="1">
    <source>
        <dbReference type="SAM" id="SignalP"/>
    </source>
</evidence>
<name>A0A7T8KKT1_CALRO</name>
<protein>
    <submittedName>
        <fullName evidence="2">Innexin</fullName>
    </submittedName>
</protein>
<proteinExistence type="predicted"/>
<accession>A0A7T8KKT1</accession>
<evidence type="ECO:0000313" key="3">
    <source>
        <dbReference type="Proteomes" id="UP000595437"/>
    </source>
</evidence>